<organism evidence="1 2">
    <name type="scientific">Rhabditophanes sp. KR3021</name>
    <dbReference type="NCBI Taxonomy" id="114890"/>
    <lineage>
        <taxon>Eukaryota</taxon>
        <taxon>Metazoa</taxon>
        <taxon>Ecdysozoa</taxon>
        <taxon>Nematoda</taxon>
        <taxon>Chromadorea</taxon>
        <taxon>Rhabditida</taxon>
        <taxon>Tylenchina</taxon>
        <taxon>Panagrolaimomorpha</taxon>
        <taxon>Strongyloidoidea</taxon>
        <taxon>Alloionematidae</taxon>
        <taxon>Rhabditophanes</taxon>
    </lineage>
</organism>
<sequence>MFGLTIIDAVNYGVVNDRVSELNGMTKEPSRYMAHLKSIYGGFDAGWKPIFSKTIKKSRMCFFSVVQCILKVDPVNEHIKLNLGRKYPRRYQSNLTEVLRRRKA</sequence>
<evidence type="ECO:0000313" key="2">
    <source>
        <dbReference type="WBParaSite" id="RSKR_0000237025.1"/>
    </source>
</evidence>
<name>A0AC35TMK0_9BILA</name>
<proteinExistence type="predicted"/>
<evidence type="ECO:0000313" key="1">
    <source>
        <dbReference type="Proteomes" id="UP000095286"/>
    </source>
</evidence>
<accession>A0AC35TMK0</accession>
<dbReference type="Proteomes" id="UP000095286">
    <property type="component" value="Unplaced"/>
</dbReference>
<dbReference type="WBParaSite" id="RSKR_0000237025.1">
    <property type="protein sequence ID" value="RSKR_0000237025.1"/>
    <property type="gene ID" value="RSKR_0000237025"/>
</dbReference>
<reference evidence="2" key="1">
    <citation type="submission" date="2016-11" db="UniProtKB">
        <authorList>
            <consortium name="WormBaseParasite"/>
        </authorList>
    </citation>
    <scope>IDENTIFICATION</scope>
    <source>
        <strain evidence="2">KR3021</strain>
    </source>
</reference>
<protein>
    <submittedName>
        <fullName evidence="2">DDE_Tnp_1_7 domain-containing protein</fullName>
    </submittedName>
</protein>